<evidence type="ECO:0000256" key="1">
    <source>
        <dbReference type="SAM" id="MobiDB-lite"/>
    </source>
</evidence>
<organism evidence="2 3">
    <name type="scientific">Blattamonas nauphoetae</name>
    <dbReference type="NCBI Taxonomy" id="2049346"/>
    <lineage>
        <taxon>Eukaryota</taxon>
        <taxon>Metamonada</taxon>
        <taxon>Preaxostyla</taxon>
        <taxon>Oxymonadida</taxon>
        <taxon>Blattamonas</taxon>
    </lineage>
</organism>
<reference evidence="2 3" key="1">
    <citation type="journal article" date="2022" name="bioRxiv">
        <title>Genomics of Preaxostyla Flagellates Illuminates Evolutionary Transitions and the Path Towards Mitochondrial Loss.</title>
        <authorList>
            <person name="Novak L.V.F."/>
            <person name="Treitli S.C."/>
            <person name="Pyrih J."/>
            <person name="Halakuc P."/>
            <person name="Pipaliya S.V."/>
            <person name="Vacek V."/>
            <person name="Brzon O."/>
            <person name="Soukal P."/>
            <person name="Eme L."/>
            <person name="Dacks J.B."/>
            <person name="Karnkowska A."/>
            <person name="Elias M."/>
            <person name="Hampl V."/>
        </authorList>
    </citation>
    <scope>NUCLEOTIDE SEQUENCE [LARGE SCALE GENOMIC DNA]</scope>
    <source>
        <strain evidence="2">NAU3</strain>
        <tissue evidence="2">Gut</tissue>
    </source>
</reference>
<proteinExistence type="predicted"/>
<dbReference type="Proteomes" id="UP001281761">
    <property type="component" value="Unassembled WGS sequence"/>
</dbReference>
<accession>A0ABQ9XPP0</accession>
<comment type="caution">
    <text evidence="2">The sequence shown here is derived from an EMBL/GenBank/DDBJ whole genome shotgun (WGS) entry which is preliminary data.</text>
</comment>
<evidence type="ECO:0000313" key="3">
    <source>
        <dbReference type="Proteomes" id="UP001281761"/>
    </source>
</evidence>
<name>A0ABQ9XPP0_9EUKA</name>
<protein>
    <submittedName>
        <fullName evidence="2">Uncharacterized protein</fullName>
    </submittedName>
</protein>
<gene>
    <name evidence="2" type="ORF">BLNAU_12884</name>
</gene>
<evidence type="ECO:0000313" key="2">
    <source>
        <dbReference type="EMBL" id="KAK2952181.1"/>
    </source>
</evidence>
<keyword evidence="3" id="KW-1185">Reference proteome</keyword>
<sequence length="127" mass="14472">MELSNESQESSWITRSLSASWRWISRTSVAVLHGFQRVGERVVDFFGITGPRYWDVEVIGYSQNKPEPEDTADEELTRRYLRGEFFETSAEEAPYVEDTNLTVLNQSSNPGPAEIQSDNTPPQTEQP</sequence>
<dbReference type="EMBL" id="JARBJD010000107">
    <property type="protein sequence ID" value="KAK2952181.1"/>
    <property type="molecule type" value="Genomic_DNA"/>
</dbReference>
<feature type="region of interest" description="Disordered" evidence="1">
    <location>
        <begin position="103"/>
        <end position="127"/>
    </location>
</feature>